<comment type="caution">
    <text evidence="1">The sequence shown here is derived from an EMBL/GenBank/DDBJ whole genome shotgun (WGS) entry which is preliminary data.</text>
</comment>
<sequence>DLTVKKGMNQGWFGNADVAGGTEDRYMGRFMLNRFVDKTQVSVVGSANNVNDQGFSGGGGPPRWRRNNGLTATKMLGVNFATQTDKLELGGSARYNYQDGDIASIGSTEDFLPDSNSYSNSNSRQRNKAKNFNADFRMEWKPDSMTNIIFRPNFSYGKTDNLSNSESGTFSSDPYSLVS</sequence>
<feature type="non-terminal residue" evidence="1">
    <location>
        <position position="179"/>
    </location>
</feature>
<accession>K1T489</accession>
<dbReference type="EMBL" id="AJWY01010890">
    <property type="protein sequence ID" value="EKC54266.1"/>
    <property type="molecule type" value="Genomic_DNA"/>
</dbReference>
<organism evidence="1">
    <name type="scientific">human gut metagenome</name>
    <dbReference type="NCBI Taxonomy" id="408170"/>
    <lineage>
        <taxon>unclassified sequences</taxon>
        <taxon>metagenomes</taxon>
        <taxon>organismal metagenomes</taxon>
    </lineage>
</organism>
<proteinExistence type="predicted"/>
<reference evidence="1" key="1">
    <citation type="journal article" date="2013" name="Environ. Microbiol.">
        <title>Microbiota from the distal guts of lean and obese adolescents exhibit partial functional redundancy besides clear differences in community structure.</title>
        <authorList>
            <person name="Ferrer M."/>
            <person name="Ruiz A."/>
            <person name="Lanza F."/>
            <person name="Haange S.B."/>
            <person name="Oberbach A."/>
            <person name="Till H."/>
            <person name="Bargiela R."/>
            <person name="Campoy C."/>
            <person name="Segura M.T."/>
            <person name="Richter M."/>
            <person name="von Bergen M."/>
            <person name="Seifert J."/>
            <person name="Suarez A."/>
        </authorList>
    </citation>
    <scope>NUCLEOTIDE SEQUENCE</scope>
</reference>
<dbReference type="SUPFAM" id="SSF56935">
    <property type="entry name" value="Porins"/>
    <property type="match status" value="1"/>
</dbReference>
<evidence type="ECO:0008006" key="2">
    <source>
        <dbReference type="Google" id="ProtNLM"/>
    </source>
</evidence>
<feature type="non-terminal residue" evidence="1">
    <location>
        <position position="1"/>
    </location>
</feature>
<gene>
    <name evidence="1" type="ORF">LEA_15941</name>
</gene>
<dbReference type="AlphaFoldDB" id="K1T489"/>
<evidence type="ECO:0000313" key="1">
    <source>
        <dbReference type="EMBL" id="EKC54266.1"/>
    </source>
</evidence>
<name>K1T489_9ZZZZ</name>
<protein>
    <recommendedName>
        <fullName evidence="2">TonB-dependent receptor</fullName>
    </recommendedName>
</protein>